<organism evidence="2 3">
    <name type="scientific">Zizania palustris</name>
    <name type="common">Northern wild rice</name>
    <dbReference type="NCBI Taxonomy" id="103762"/>
    <lineage>
        <taxon>Eukaryota</taxon>
        <taxon>Viridiplantae</taxon>
        <taxon>Streptophyta</taxon>
        <taxon>Embryophyta</taxon>
        <taxon>Tracheophyta</taxon>
        <taxon>Spermatophyta</taxon>
        <taxon>Magnoliopsida</taxon>
        <taxon>Liliopsida</taxon>
        <taxon>Poales</taxon>
        <taxon>Poaceae</taxon>
        <taxon>BOP clade</taxon>
        <taxon>Oryzoideae</taxon>
        <taxon>Oryzeae</taxon>
        <taxon>Zizaniinae</taxon>
        <taxon>Zizania</taxon>
    </lineage>
</organism>
<dbReference type="Proteomes" id="UP000729402">
    <property type="component" value="Unassembled WGS sequence"/>
</dbReference>
<name>A0A8J5SQH2_ZIZPA</name>
<dbReference type="EMBL" id="JAAALK010000284">
    <property type="protein sequence ID" value="KAG8069157.1"/>
    <property type="molecule type" value="Genomic_DNA"/>
</dbReference>
<reference evidence="2" key="2">
    <citation type="submission" date="2021-02" db="EMBL/GenBank/DDBJ databases">
        <authorList>
            <person name="Kimball J.A."/>
            <person name="Haas M.W."/>
            <person name="Macchietto M."/>
            <person name="Kono T."/>
            <person name="Duquette J."/>
            <person name="Shao M."/>
        </authorList>
    </citation>
    <scope>NUCLEOTIDE SEQUENCE</scope>
    <source>
        <tissue evidence="2">Fresh leaf tissue</tissue>
    </source>
</reference>
<protein>
    <submittedName>
        <fullName evidence="2">Uncharacterized protein</fullName>
    </submittedName>
</protein>
<evidence type="ECO:0000256" key="1">
    <source>
        <dbReference type="SAM" id="MobiDB-lite"/>
    </source>
</evidence>
<dbReference type="AlphaFoldDB" id="A0A8J5SQH2"/>
<keyword evidence="3" id="KW-1185">Reference proteome</keyword>
<sequence>MEAFNAYDARAGSTSAMTAEAARRPGGLPSIEALPRERRPSPPTIEPVDVPLGASEGGEDRARPCSLEDGIRSPHGHAIPRMRWEVLHKVASWACSPIFKTLVIFKKEKK</sequence>
<evidence type="ECO:0000313" key="2">
    <source>
        <dbReference type="EMBL" id="KAG8069157.1"/>
    </source>
</evidence>
<gene>
    <name evidence="2" type="ORF">GUJ93_ZPchr0005g16057</name>
</gene>
<feature type="region of interest" description="Disordered" evidence="1">
    <location>
        <begin position="1"/>
        <end position="74"/>
    </location>
</feature>
<proteinExistence type="predicted"/>
<comment type="caution">
    <text evidence="2">The sequence shown here is derived from an EMBL/GenBank/DDBJ whole genome shotgun (WGS) entry which is preliminary data.</text>
</comment>
<evidence type="ECO:0000313" key="3">
    <source>
        <dbReference type="Proteomes" id="UP000729402"/>
    </source>
</evidence>
<reference evidence="2" key="1">
    <citation type="journal article" date="2021" name="bioRxiv">
        <title>Whole Genome Assembly and Annotation of Northern Wild Rice, Zizania palustris L., Supports a Whole Genome Duplication in the Zizania Genus.</title>
        <authorList>
            <person name="Haas M."/>
            <person name="Kono T."/>
            <person name="Macchietto M."/>
            <person name="Millas R."/>
            <person name="McGilp L."/>
            <person name="Shao M."/>
            <person name="Duquette J."/>
            <person name="Hirsch C.N."/>
            <person name="Kimball J."/>
        </authorList>
    </citation>
    <scope>NUCLEOTIDE SEQUENCE</scope>
    <source>
        <tissue evidence="2">Fresh leaf tissue</tissue>
    </source>
</reference>
<accession>A0A8J5SQH2</accession>